<evidence type="ECO:0000256" key="3">
    <source>
        <dbReference type="ARBA" id="ARBA00022475"/>
    </source>
</evidence>
<dbReference type="Proteomes" id="UP000053105">
    <property type="component" value="Unassembled WGS sequence"/>
</dbReference>
<evidence type="ECO:0000256" key="9">
    <source>
        <dbReference type="SAM" id="Phobius"/>
    </source>
</evidence>
<feature type="transmembrane region" description="Helical" evidence="9">
    <location>
        <begin position="270"/>
        <end position="289"/>
    </location>
</feature>
<feature type="compositionally biased region" description="Basic and acidic residues" evidence="8">
    <location>
        <begin position="779"/>
        <end position="791"/>
    </location>
</feature>
<dbReference type="SUPFAM" id="SSF100895">
    <property type="entry name" value="Kazal-type serine protease inhibitors"/>
    <property type="match status" value="1"/>
</dbReference>
<dbReference type="InterPro" id="IPR036058">
    <property type="entry name" value="Kazal_dom_sf"/>
</dbReference>
<reference evidence="11 12" key="1">
    <citation type="submission" date="2015-07" db="EMBL/GenBank/DDBJ databases">
        <title>The genome of Melipona quadrifasciata.</title>
        <authorList>
            <person name="Pan H."/>
            <person name="Kapheim K."/>
        </authorList>
    </citation>
    <scope>NUCLEOTIDE SEQUENCE [LARGE SCALE GENOMIC DNA]</scope>
    <source>
        <strain evidence="11">0111107301</strain>
        <tissue evidence="11">Whole body</tissue>
    </source>
</reference>
<dbReference type="CDD" id="cd17336">
    <property type="entry name" value="MFS_SLCO_OATP"/>
    <property type="match status" value="1"/>
</dbReference>
<feature type="transmembrane region" description="Helical" evidence="9">
    <location>
        <begin position="49"/>
        <end position="70"/>
    </location>
</feature>
<feature type="transmembrane region" description="Helical" evidence="9">
    <location>
        <begin position="309"/>
        <end position="330"/>
    </location>
</feature>
<feature type="transmembrane region" description="Helical" evidence="9">
    <location>
        <begin position="195"/>
        <end position="218"/>
    </location>
</feature>
<dbReference type="GO" id="GO:0016323">
    <property type="term" value="C:basolateral plasma membrane"/>
    <property type="evidence" value="ECO:0007669"/>
    <property type="project" value="TreeGrafter"/>
</dbReference>
<keyword evidence="7" id="KW-1015">Disulfide bond</keyword>
<dbReference type="SUPFAM" id="SSF103473">
    <property type="entry name" value="MFS general substrate transporter"/>
    <property type="match status" value="1"/>
</dbReference>
<dbReference type="AlphaFoldDB" id="A0A0N0BEW5"/>
<evidence type="ECO:0000259" key="10">
    <source>
        <dbReference type="PROSITE" id="PS51465"/>
    </source>
</evidence>
<feature type="transmembrane region" description="Helical" evidence="9">
    <location>
        <begin position="151"/>
        <end position="175"/>
    </location>
</feature>
<dbReference type="OrthoDB" id="5062115at2759"/>
<evidence type="ECO:0000256" key="1">
    <source>
        <dbReference type="ARBA" id="ARBA00004651"/>
    </source>
</evidence>
<dbReference type="GO" id="GO:0043252">
    <property type="term" value="P:sodium-independent organic anion transport"/>
    <property type="evidence" value="ECO:0007669"/>
    <property type="project" value="TreeGrafter"/>
</dbReference>
<feature type="compositionally biased region" description="Basic and acidic residues" evidence="8">
    <location>
        <begin position="876"/>
        <end position="888"/>
    </location>
</feature>
<name>A0A0N0BEW5_9HYME</name>
<feature type="transmembrane region" description="Helical" evidence="9">
    <location>
        <begin position="339"/>
        <end position="357"/>
    </location>
</feature>
<dbReference type="PANTHER" id="PTHR11388:SF158">
    <property type="entry name" value="ORGANIC ANION TRANSPORTING POLYPEPTIDE 33EB"/>
    <property type="match status" value="1"/>
</dbReference>
<dbReference type="InterPro" id="IPR004156">
    <property type="entry name" value="OATP"/>
</dbReference>
<feature type="transmembrane region" description="Helical" evidence="9">
    <location>
        <begin position="495"/>
        <end position="514"/>
    </location>
</feature>
<keyword evidence="6 9" id="KW-0472">Membrane</keyword>
<evidence type="ECO:0000256" key="5">
    <source>
        <dbReference type="ARBA" id="ARBA00022989"/>
    </source>
</evidence>
<dbReference type="PANTHER" id="PTHR11388">
    <property type="entry name" value="ORGANIC ANION TRANSPORTER"/>
    <property type="match status" value="1"/>
</dbReference>
<proteinExistence type="inferred from homology"/>
<dbReference type="STRING" id="166423.A0A0N0BEW5"/>
<evidence type="ECO:0000313" key="11">
    <source>
        <dbReference type="EMBL" id="KOX72492.1"/>
    </source>
</evidence>
<dbReference type="GO" id="GO:0015347">
    <property type="term" value="F:sodium-independent organic anion transmembrane transporter activity"/>
    <property type="evidence" value="ECO:0007669"/>
    <property type="project" value="TreeGrafter"/>
</dbReference>
<comment type="similarity">
    <text evidence="2">Belongs to the organo anion transporter (TC 2.A.60) family.</text>
</comment>
<keyword evidence="5 9" id="KW-1133">Transmembrane helix</keyword>
<comment type="subcellular location">
    <subcellularLocation>
        <location evidence="1">Cell membrane</location>
        <topology evidence="1">Multi-pass membrane protein</topology>
    </subcellularLocation>
</comment>
<feature type="transmembrane region" description="Helical" evidence="9">
    <location>
        <begin position="457"/>
        <end position="483"/>
    </location>
</feature>
<feature type="domain" description="Kazal-like" evidence="10">
    <location>
        <begin position="376"/>
        <end position="433"/>
    </location>
</feature>
<dbReference type="EMBL" id="KQ435819">
    <property type="protein sequence ID" value="KOX72492.1"/>
    <property type="molecule type" value="Genomic_DNA"/>
</dbReference>
<feature type="compositionally biased region" description="Basic and acidic residues" evidence="8">
    <location>
        <begin position="620"/>
        <end position="633"/>
    </location>
</feature>
<evidence type="ECO:0000256" key="7">
    <source>
        <dbReference type="ARBA" id="ARBA00023157"/>
    </source>
</evidence>
<organism evidence="11 12">
    <name type="scientific">Melipona quadrifasciata</name>
    <dbReference type="NCBI Taxonomy" id="166423"/>
    <lineage>
        <taxon>Eukaryota</taxon>
        <taxon>Metazoa</taxon>
        <taxon>Ecdysozoa</taxon>
        <taxon>Arthropoda</taxon>
        <taxon>Hexapoda</taxon>
        <taxon>Insecta</taxon>
        <taxon>Pterygota</taxon>
        <taxon>Neoptera</taxon>
        <taxon>Endopterygota</taxon>
        <taxon>Hymenoptera</taxon>
        <taxon>Apocrita</taxon>
        <taxon>Aculeata</taxon>
        <taxon>Apoidea</taxon>
        <taxon>Anthophila</taxon>
        <taxon>Apidae</taxon>
        <taxon>Melipona</taxon>
    </lineage>
</organism>
<evidence type="ECO:0000256" key="6">
    <source>
        <dbReference type="ARBA" id="ARBA00023136"/>
    </source>
</evidence>
<evidence type="ECO:0000313" key="12">
    <source>
        <dbReference type="Proteomes" id="UP000053105"/>
    </source>
</evidence>
<evidence type="ECO:0000256" key="8">
    <source>
        <dbReference type="SAM" id="MobiDB-lite"/>
    </source>
</evidence>
<evidence type="ECO:0000256" key="2">
    <source>
        <dbReference type="ARBA" id="ARBA00009657"/>
    </source>
</evidence>
<sequence>MTVHLQEVMRSEVDGGLAGPANPIPNESIDCGCGQLPCPKLAKFATRRLFVGLLSWVGLIQAAAYAYFYIAGPTIARRFQFDPYVMGMYFNYDSRDLCSDSSSRIVAKEDEPCYFTFAAIFIVQIISGIANIAYFALGVSYLDDNTKKKHIAAFIGVLIAVKIFGFLLGCILAWLCLRVDSVTLNPIESYREQIGAWWLGLPILTILLIVPGLLLSWFPRMLPSEVVEKAAASLLNISNNQNRTPRRMVSQKVGSSNFWPSIGRLFTNKILLCQIIACTFYLMAITNFIGFENLIAQSRFHVPKPTGMLFDILKPVLVGLIVIVSGLVIAKAKPGAKYVIGYGIIVVLLASAIIFSLSATTCEKNSIVGTTKRGSLVLLKYCNRNCGCSNDADFRPVCDNKGTFTFYSPCHAGCTSFELRNDITTYSGCSCVEEMTGTEKTEAIDGPCTSNNCQVNWILFEFGNLLACLLVASTFVGDLLIILRSVNVQDKAISIGFWMTWFAIFGNILGKILYDMIASLTCQYWGTQRTSCRLHDGLKLGNYLSYMTGSLLALSVILKILVWIFSRDLEFYVQKEEQPTAITELREFVRNPDTVSNQENRQIDPTYNNDTPVRVEITNEEFKKSTRSLNEDSPKEEEERQNEETAILKYGPIGPGDRRTDSKSSLNQTSQSQKSAIRNLDSEDELSSSDGESRKDSITKVAYRPLDLDSDVESDLSSVEPRSRRRITGKEYEPVYNSDQSSSTKSSPFRREFPNPDNYEDPRKMRHVDGSSKTSSFEFSRKRQDDKLQKKGDFNEVGIPIIDPPVVRSTSKGVKSLIDRYELNAEQQTGENQESVNGNGTHLESKIGIPLVAMAPNRASSRNQYSSGFSSLTDGKIVEDRPESRESVSPKVSNKGSIEVLHTDF</sequence>
<dbReference type="InterPro" id="IPR036259">
    <property type="entry name" value="MFS_trans_sf"/>
</dbReference>
<dbReference type="Gene3D" id="1.20.1250.20">
    <property type="entry name" value="MFS general substrate transporter like domains"/>
    <property type="match status" value="1"/>
</dbReference>
<feature type="compositionally biased region" description="Polar residues" evidence="8">
    <location>
        <begin position="737"/>
        <end position="747"/>
    </location>
</feature>
<dbReference type="InterPro" id="IPR002350">
    <property type="entry name" value="Kazal_dom"/>
</dbReference>
<keyword evidence="12" id="KW-1185">Reference proteome</keyword>
<feature type="region of interest" description="Disordered" evidence="8">
    <location>
        <begin position="861"/>
        <end position="905"/>
    </location>
</feature>
<protein>
    <submittedName>
        <fullName evidence="11">Solute carrier organic anion transporter family member 1A5</fullName>
    </submittedName>
</protein>
<feature type="compositionally biased region" description="Polar residues" evidence="8">
    <location>
        <begin position="663"/>
        <end position="676"/>
    </location>
</feature>
<accession>A0A0N0BEW5</accession>
<dbReference type="Pfam" id="PF03137">
    <property type="entry name" value="OATP"/>
    <property type="match status" value="1"/>
</dbReference>
<feature type="compositionally biased region" description="Polar residues" evidence="8">
    <location>
        <begin position="861"/>
        <end position="873"/>
    </location>
</feature>
<keyword evidence="3" id="KW-1003">Cell membrane</keyword>
<feature type="compositionally biased region" description="Polar residues" evidence="8">
    <location>
        <begin position="593"/>
        <end position="611"/>
    </location>
</feature>
<evidence type="ECO:0000256" key="4">
    <source>
        <dbReference type="ARBA" id="ARBA00022692"/>
    </source>
</evidence>
<feature type="transmembrane region" description="Helical" evidence="9">
    <location>
        <begin position="543"/>
        <end position="565"/>
    </location>
</feature>
<feature type="region of interest" description="Disordered" evidence="8">
    <location>
        <begin position="593"/>
        <end position="791"/>
    </location>
</feature>
<gene>
    <name evidence="11" type="ORF">WN51_03085</name>
</gene>
<dbReference type="PROSITE" id="PS51465">
    <property type="entry name" value="KAZAL_2"/>
    <property type="match status" value="1"/>
</dbReference>
<feature type="transmembrane region" description="Helical" evidence="9">
    <location>
        <begin position="114"/>
        <end position="139"/>
    </location>
</feature>
<feature type="compositionally biased region" description="Basic and acidic residues" evidence="8">
    <location>
        <begin position="749"/>
        <end position="770"/>
    </location>
</feature>
<keyword evidence="4 9" id="KW-0812">Transmembrane</keyword>